<keyword evidence="4 9" id="KW-0645">Protease</keyword>
<keyword evidence="2" id="KW-0134">Cell wall</keyword>
<keyword evidence="6 9" id="KW-0378">Hydrolase</keyword>
<dbReference type="PROSITE" id="PS51892">
    <property type="entry name" value="SUBTILASE"/>
    <property type="match status" value="1"/>
</dbReference>
<dbReference type="PROSITE" id="PS00137">
    <property type="entry name" value="SUBTILASE_HIS"/>
    <property type="match status" value="1"/>
</dbReference>
<evidence type="ECO:0000313" key="15">
    <source>
        <dbReference type="EMBL" id="KAG9325398.1"/>
    </source>
</evidence>
<dbReference type="EMBL" id="JAIFTL010000041">
    <property type="protein sequence ID" value="KAG9325398.1"/>
    <property type="molecule type" value="Genomic_DNA"/>
</dbReference>
<dbReference type="PROSITE" id="PS00136">
    <property type="entry name" value="SUBTILASE_ASP"/>
    <property type="match status" value="1"/>
</dbReference>
<feature type="domain" description="PA" evidence="14">
    <location>
        <begin position="361"/>
        <end position="443"/>
    </location>
</feature>
<dbReference type="InterPro" id="IPR023827">
    <property type="entry name" value="Peptidase_S8_Asp-AS"/>
</dbReference>
<feature type="region of interest" description="Disordered" evidence="11">
    <location>
        <begin position="964"/>
        <end position="1008"/>
    </location>
</feature>
<dbReference type="InterPro" id="IPR015500">
    <property type="entry name" value="Peptidase_S8_subtilisin-rel"/>
</dbReference>
<dbReference type="Gene3D" id="3.40.50.200">
    <property type="entry name" value="Peptidase S8/S53 domain"/>
    <property type="match status" value="1"/>
</dbReference>
<evidence type="ECO:0000256" key="1">
    <source>
        <dbReference type="ARBA" id="ARBA00011073"/>
    </source>
</evidence>
<dbReference type="Pfam" id="PF02225">
    <property type="entry name" value="PA"/>
    <property type="match status" value="1"/>
</dbReference>
<gene>
    <name evidence="15" type="ORF">KVV02_002634</name>
</gene>
<feature type="chain" id="PRO_5040372988" evidence="12">
    <location>
        <begin position="29"/>
        <end position="1072"/>
    </location>
</feature>
<evidence type="ECO:0000256" key="10">
    <source>
        <dbReference type="RuleBase" id="RU003355"/>
    </source>
</evidence>
<dbReference type="PROSITE" id="PS00138">
    <property type="entry name" value="SUBTILASE_SER"/>
    <property type="match status" value="1"/>
</dbReference>
<evidence type="ECO:0000256" key="6">
    <source>
        <dbReference type="ARBA" id="ARBA00022801"/>
    </source>
</evidence>
<dbReference type="SUPFAM" id="SSF52743">
    <property type="entry name" value="Subtilisin-like"/>
    <property type="match status" value="1"/>
</dbReference>
<keyword evidence="3" id="KW-0964">Secreted</keyword>
<proteinExistence type="inferred from homology"/>
<protein>
    <submittedName>
        <fullName evidence="15">Uncharacterized protein</fullName>
    </submittedName>
</protein>
<feature type="signal peptide" evidence="12">
    <location>
        <begin position="1"/>
        <end position="28"/>
    </location>
</feature>
<dbReference type="PANTHER" id="PTHR43806:SF66">
    <property type="entry name" value="SERIN ENDOPEPTIDASE"/>
    <property type="match status" value="1"/>
</dbReference>
<dbReference type="InterPro" id="IPR023828">
    <property type="entry name" value="Peptidase_S8_Ser-AS"/>
</dbReference>
<feature type="region of interest" description="Disordered" evidence="11">
    <location>
        <begin position="1052"/>
        <end position="1072"/>
    </location>
</feature>
<feature type="active site" description="Charge relay system" evidence="8 9">
    <location>
        <position position="494"/>
    </location>
</feature>
<feature type="domain" description="Peptidase S8/S53" evidence="13">
    <location>
        <begin position="152"/>
        <end position="521"/>
    </location>
</feature>
<name>A0A9P8A6T4_MORAP</name>
<organism evidence="15 16">
    <name type="scientific">Mortierella alpina</name>
    <name type="common">Oleaginous fungus</name>
    <name type="synonym">Mortierella renispora</name>
    <dbReference type="NCBI Taxonomy" id="64518"/>
    <lineage>
        <taxon>Eukaryota</taxon>
        <taxon>Fungi</taxon>
        <taxon>Fungi incertae sedis</taxon>
        <taxon>Mucoromycota</taxon>
        <taxon>Mortierellomycotina</taxon>
        <taxon>Mortierellomycetes</taxon>
        <taxon>Mortierellales</taxon>
        <taxon>Mortierellaceae</taxon>
        <taxon>Mortierella</taxon>
    </lineage>
</organism>
<dbReference type="SUPFAM" id="SSF52025">
    <property type="entry name" value="PA domain"/>
    <property type="match status" value="1"/>
</dbReference>
<dbReference type="InterPro" id="IPR036852">
    <property type="entry name" value="Peptidase_S8/S53_dom_sf"/>
</dbReference>
<feature type="active site" description="Charge relay system" evidence="8 9">
    <location>
        <position position="210"/>
    </location>
</feature>
<evidence type="ECO:0000313" key="16">
    <source>
        <dbReference type="Proteomes" id="UP000717515"/>
    </source>
</evidence>
<feature type="active site" description="Charge relay system" evidence="8 9">
    <location>
        <position position="161"/>
    </location>
</feature>
<evidence type="ECO:0000256" key="8">
    <source>
        <dbReference type="PIRSR" id="PIRSR615500-1"/>
    </source>
</evidence>
<dbReference type="InterPro" id="IPR000209">
    <property type="entry name" value="Peptidase_S8/S53_dom"/>
</dbReference>
<evidence type="ECO:0000256" key="2">
    <source>
        <dbReference type="ARBA" id="ARBA00022512"/>
    </source>
</evidence>
<dbReference type="GO" id="GO:0005615">
    <property type="term" value="C:extracellular space"/>
    <property type="evidence" value="ECO:0007669"/>
    <property type="project" value="TreeGrafter"/>
</dbReference>
<dbReference type="InterPro" id="IPR046450">
    <property type="entry name" value="PA_dom_sf"/>
</dbReference>
<dbReference type="Gene3D" id="3.50.30.30">
    <property type="match status" value="1"/>
</dbReference>
<feature type="compositionally biased region" description="Basic and acidic residues" evidence="11">
    <location>
        <begin position="980"/>
        <end position="997"/>
    </location>
</feature>
<evidence type="ECO:0000259" key="13">
    <source>
        <dbReference type="Pfam" id="PF00082"/>
    </source>
</evidence>
<dbReference type="GO" id="GO:0006508">
    <property type="term" value="P:proteolysis"/>
    <property type="evidence" value="ECO:0007669"/>
    <property type="project" value="UniProtKB-KW"/>
</dbReference>
<comment type="caution">
    <text evidence="15">The sequence shown here is derived from an EMBL/GenBank/DDBJ whole genome shotgun (WGS) entry which is preliminary data.</text>
</comment>
<accession>A0A9P8A6T4</accession>
<dbReference type="InterPro" id="IPR022398">
    <property type="entry name" value="Peptidase_S8_His-AS"/>
</dbReference>
<evidence type="ECO:0000259" key="14">
    <source>
        <dbReference type="Pfam" id="PF02225"/>
    </source>
</evidence>
<evidence type="ECO:0000256" key="3">
    <source>
        <dbReference type="ARBA" id="ARBA00022525"/>
    </source>
</evidence>
<dbReference type="Proteomes" id="UP000717515">
    <property type="component" value="Unassembled WGS sequence"/>
</dbReference>
<reference evidence="15" key="1">
    <citation type="submission" date="2021-07" db="EMBL/GenBank/DDBJ databases">
        <title>Draft genome of Mortierella alpina, strain LL118, isolated from an aspen leaf litter sample.</title>
        <authorList>
            <person name="Yang S."/>
            <person name="Vinatzer B.A."/>
        </authorList>
    </citation>
    <scope>NUCLEOTIDE SEQUENCE</scope>
    <source>
        <strain evidence="15">LL118</strain>
    </source>
</reference>
<dbReference type="AlphaFoldDB" id="A0A9P8A6T4"/>
<dbReference type="PRINTS" id="PR00723">
    <property type="entry name" value="SUBTILISIN"/>
</dbReference>
<evidence type="ECO:0000256" key="5">
    <source>
        <dbReference type="ARBA" id="ARBA00022729"/>
    </source>
</evidence>
<dbReference type="InterPro" id="IPR003137">
    <property type="entry name" value="PA_domain"/>
</dbReference>
<evidence type="ECO:0000256" key="12">
    <source>
        <dbReference type="SAM" id="SignalP"/>
    </source>
</evidence>
<comment type="similarity">
    <text evidence="1 9 10">Belongs to the peptidase S8 family.</text>
</comment>
<dbReference type="InterPro" id="IPR050131">
    <property type="entry name" value="Peptidase_S8_subtilisin-like"/>
</dbReference>
<evidence type="ECO:0000256" key="7">
    <source>
        <dbReference type="ARBA" id="ARBA00022825"/>
    </source>
</evidence>
<keyword evidence="7 9" id="KW-0720">Serine protease</keyword>
<sequence length="1072" mass="114970">MKHHGAPNRTRVVVVLLTLQTLVAAALAAVSVMSLPPSHLNISPNGYLFEFLGEPGGVLAAQQMVTFKRKLLGMKSVRIRHEFGMLLNGISLQVEDQDELRDLMALQDLSAVTPLTIVSPPERVRPTQSALVKSALNMTGATRAHSELGLTGKNIKVGVIDTGVDYRHPALGGCFGKGCKVAYGWDFVGDLYTGKNAPIPGSDPLDCAGHGTHVAGIIGASDDVVLGVAPQVTLGAYRVLGCSGSSNDDVILAALERAVMDGMDVINLSIGEPNGWPHNPVSRAIGQLRSHGVSVAVSHGNENTQGLFSANYVGEGPTVLGVASFINTRVLLSYFSTALSPGERILYAKSDAVPGLNKALPLVAPINGTDLGQGCEPFKEDLSGKVVLVLRGSCFFAIKAKNALDKGAAGILFVNNIPGSLTASLESVHIASGSLSFSEGTALFRTLISNTKRAKTSGFTDDVMTTFSATPAAFVNPAGGLVKNGSYMTLSGTSMASPHVAGALALALEHTRKITGGRGRFKWPQIERIYRAFKNTAEPAYVFQNHAPFEMLAAATVPTTADDLVPGEPVPVECGAMIDSVAKQGSGMINIFRALTSLQYGMKSGSAVSITEEHGNPVAPITMTLVTPPALELNDTEFRTTGNHQMITISNNGPLGILYELSHLPAESIHELTIETKRVKTQNMNLYNVTKPTEKDKDDVMFSKARARVHFPPENIYVSAGESRRVALSILPPDNVPQDQHWIYSGYIVIRAVSSESPNSMVSVSDAIHVPYAGVAGTMRSLPIFLRPTEREVEANNQTMLCQVLGGMANKTDFVYSLQGKDVPILSFCVVNPTRYLILDLISGLDVADTLSETQDMDGSALEGSYKVIGRVASNDYVPRSLVDSIVTAVQWDGTLDHSEGQGLNSAHNVDAKGSREIIHREPGMDLIYGMRATTENGGEDGRAAVDDRELGHGTQVVQRDLSANGYPEEVETGTRKSKVRNDKKSRNQHLLKDAHNKNLGPEKGMAPDGRYRLRLRALRIMGDIDDPADYDVWITPTFTIKRKKGAVTNEATMEESKDSGSDWMHPASPFY</sequence>
<evidence type="ECO:0000256" key="4">
    <source>
        <dbReference type="ARBA" id="ARBA00022670"/>
    </source>
</evidence>
<evidence type="ECO:0000256" key="11">
    <source>
        <dbReference type="SAM" id="MobiDB-lite"/>
    </source>
</evidence>
<evidence type="ECO:0000256" key="9">
    <source>
        <dbReference type="PROSITE-ProRule" id="PRU01240"/>
    </source>
</evidence>
<dbReference type="PANTHER" id="PTHR43806">
    <property type="entry name" value="PEPTIDASE S8"/>
    <property type="match status" value="1"/>
</dbReference>
<dbReference type="Pfam" id="PF00082">
    <property type="entry name" value="Peptidase_S8"/>
    <property type="match status" value="1"/>
</dbReference>
<keyword evidence="5 12" id="KW-0732">Signal</keyword>
<dbReference type="GO" id="GO:0004252">
    <property type="term" value="F:serine-type endopeptidase activity"/>
    <property type="evidence" value="ECO:0007669"/>
    <property type="project" value="UniProtKB-UniRule"/>
</dbReference>